<proteinExistence type="predicted"/>
<evidence type="ECO:0000256" key="3">
    <source>
        <dbReference type="ARBA" id="ARBA00023163"/>
    </source>
</evidence>
<reference evidence="6 7" key="1">
    <citation type="journal article" date="2012" name="Science">
        <title>The Paleozoic origin of enzymatic lignin decomposition reconstructed from 31 fungal genomes.</title>
        <authorList>
            <person name="Floudas D."/>
            <person name="Binder M."/>
            <person name="Riley R."/>
            <person name="Barry K."/>
            <person name="Blanchette R.A."/>
            <person name="Henrissat B."/>
            <person name="Martinez A.T."/>
            <person name="Otillar R."/>
            <person name="Spatafora J.W."/>
            <person name="Yadav J.S."/>
            <person name="Aerts A."/>
            <person name="Benoit I."/>
            <person name="Boyd A."/>
            <person name="Carlson A."/>
            <person name="Copeland A."/>
            <person name="Coutinho P.M."/>
            <person name="de Vries R.P."/>
            <person name="Ferreira P."/>
            <person name="Findley K."/>
            <person name="Foster B."/>
            <person name="Gaskell J."/>
            <person name="Glotzer D."/>
            <person name="Gorecki P."/>
            <person name="Heitman J."/>
            <person name="Hesse C."/>
            <person name="Hori C."/>
            <person name="Igarashi K."/>
            <person name="Jurgens J.A."/>
            <person name="Kallen N."/>
            <person name="Kersten P."/>
            <person name="Kohler A."/>
            <person name="Kuees U."/>
            <person name="Kumar T.K.A."/>
            <person name="Kuo A."/>
            <person name="LaButti K."/>
            <person name="Larrondo L.F."/>
            <person name="Lindquist E."/>
            <person name="Ling A."/>
            <person name="Lombard V."/>
            <person name="Lucas S."/>
            <person name="Lundell T."/>
            <person name="Martin R."/>
            <person name="McLaughlin D.J."/>
            <person name="Morgenstern I."/>
            <person name="Morin E."/>
            <person name="Murat C."/>
            <person name="Nagy L.G."/>
            <person name="Nolan M."/>
            <person name="Ohm R.A."/>
            <person name="Patyshakuliyeva A."/>
            <person name="Rokas A."/>
            <person name="Ruiz-Duenas F.J."/>
            <person name="Sabat G."/>
            <person name="Salamov A."/>
            <person name="Samejima M."/>
            <person name="Schmutz J."/>
            <person name="Slot J.C."/>
            <person name="St John F."/>
            <person name="Stenlid J."/>
            <person name="Sun H."/>
            <person name="Sun S."/>
            <person name="Syed K."/>
            <person name="Tsang A."/>
            <person name="Wiebenga A."/>
            <person name="Young D."/>
            <person name="Pisabarro A."/>
            <person name="Eastwood D.C."/>
            <person name="Martin F."/>
            <person name="Cullen D."/>
            <person name="Grigoriev I.V."/>
            <person name="Hibbett D.S."/>
        </authorList>
    </citation>
    <scope>NUCLEOTIDE SEQUENCE</scope>
    <source>
        <strain evidence="7">FP-58527</strain>
    </source>
</reference>
<feature type="domain" description="Velvet" evidence="5">
    <location>
        <begin position="1"/>
        <end position="71"/>
    </location>
</feature>
<comment type="subcellular location">
    <subcellularLocation>
        <location evidence="1">Nucleus</location>
    </subcellularLocation>
</comment>
<dbReference type="OrthoDB" id="5599552at2759"/>
<accession>S8FWP7</accession>
<dbReference type="EMBL" id="KE504123">
    <property type="protein sequence ID" value="EPT05546.1"/>
    <property type="molecule type" value="Genomic_DNA"/>
</dbReference>
<dbReference type="InParanoid" id="S8FWP7"/>
<evidence type="ECO:0000259" key="5">
    <source>
        <dbReference type="PROSITE" id="PS51821"/>
    </source>
</evidence>
<dbReference type="PANTHER" id="PTHR33572:SF3">
    <property type="entry name" value="VELVET COMPLEX SUBUNIT B"/>
    <property type="match status" value="1"/>
</dbReference>
<dbReference type="AlphaFoldDB" id="S8FWP7"/>
<keyword evidence="3" id="KW-0804">Transcription</keyword>
<evidence type="ECO:0000313" key="7">
    <source>
        <dbReference type="Proteomes" id="UP000015241"/>
    </source>
</evidence>
<dbReference type="InterPro" id="IPR038491">
    <property type="entry name" value="Velvet_dom_sf"/>
</dbReference>
<dbReference type="PROSITE" id="PS51821">
    <property type="entry name" value="VELVET"/>
    <property type="match status" value="1"/>
</dbReference>
<dbReference type="InterPro" id="IPR037525">
    <property type="entry name" value="Velvet_dom"/>
</dbReference>
<keyword evidence="4" id="KW-0539">Nucleus</keyword>
<dbReference type="STRING" id="743788.S8FWP7"/>
<evidence type="ECO:0000256" key="4">
    <source>
        <dbReference type="ARBA" id="ARBA00023242"/>
    </source>
</evidence>
<feature type="non-terminal residue" evidence="6">
    <location>
        <position position="1"/>
    </location>
</feature>
<dbReference type="PANTHER" id="PTHR33572">
    <property type="entry name" value="SPORE DEVELOPMENT REGULATOR VOSA"/>
    <property type="match status" value="1"/>
</dbReference>
<sequence length="79" mass="8954">DLAIKDEGQFFLRYRIFNTLFQVAGPTPIPVLAECIGGSFRVYSTKNFPGLRASTELTKLVSQAGVRVTAREHERKRRK</sequence>
<dbReference type="Gene3D" id="2.60.40.3960">
    <property type="entry name" value="Velvet domain"/>
    <property type="match status" value="1"/>
</dbReference>
<dbReference type="Pfam" id="PF11754">
    <property type="entry name" value="Velvet"/>
    <property type="match status" value="1"/>
</dbReference>
<dbReference type="InterPro" id="IPR021740">
    <property type="entry name" value="Velvet"/>
</dbReference>
<keyword evidence="7" id="KW-1185">Reference proteome</keyword>
<evidence type="ECO:0000256" key="1">
    <source>
        <dbReference type="ARBA" id="ARBA00004123"/>
    </source>
</evidence>
<dbReference type="Proteomes" id="UP000015241">
    <property type="component" value="Unassembled WGS sequence"/>
</dbReference>
<dbReference type="GO" id="GO:0005634">
    <property type="term" value="C:nucleus"/>
    <property type="evidence" value="ECO:0007669"/>
    <property type="project" value="UniProtKB-SubCell"/>
</dbReference>
<feature type="non-terminal residue" evidence="6">
    <location>
        <position position="79"/>
    </location>
</feature>
<organism evidence="6 7">
    <name type="scientific">Fomitopsis schrenkii</name>
    <name type="common">Brown rot fungus</name>
    <dbReference type="NCBI Taxonomy" id="2126942"/>
    <lineage>
        <taxon>Eukaryota</taxon>
        <taxon>Fungi</taxon>
        <taxon>Dikarya</taxon>
        <taxon>Basidiomycota</taxon>
        <taxon>Agaricomycotina</taxon>
        <taxon>Agaricomycetes</taxon>
        <taxon>Polyporales</taxon>
        <taxon>Fomitopsis</taxon>
    </lineage>
</organism>
<protein>
    <recommendedName>
        <fullName evidence="5">Velvet domain-containing protein</fullName>
    </recommendedName>
</protein>
<gene>
    <name evidence="6" type="ORF">FOMPIDRAFT_1088678</name>
</gene>
<keyword evidence="2" id="KW-0805">Transcription regulation</keyword>
<evidence type="ECO:0000313" key="6">
    <source>
        <dbReference type="EMBL" id="EPT05546.1"/>
    </source>
</evidence>
<name>S8FWP7_FOMSC</name>
<evidence type="ECO:0000256" key="2">
    <source>
        <dbReference type="ARBA" id="ARBA00023015"/>
    </source>
</evidence>
<dbReference type="HOGENOM" id="CLU_178176_0_0_1"/>